<sequence length="77" mass="7729">MRLLLLSLLCLGWRAGQAAQTAPPTPAASGTKNVGADRADAPQAPGMTTPTPGALPAPRHAARKANAPGKAAKPPKK</sequence>
<gene>
    <name evidence="3" type="ORF">HHL22_15320</name>
</gene>
<keyword evidence="4" id="KW-1185">Reference proteome</keyword>
<evidence type="ECO:0000313" key="3">
    <source>
        <dbReference type="EMBL" id="NML66578.1"/>
    </source>
</evidence>
<dbReference type="RefSeq" id="WP_169532212.1">
    <property type="nucleotide sequence ID" value="NZ_JABBGH010000002.1"/>
</dbReference>
<accession>A0A7Y0AFT7</accession>
<proteinExistence type="predicted"/>
<organism evidence="3 4">
    <name type="scientific">Hymenobacter polaris</name>
    <dbReference type="NCBI Taxonomy" id="2682546"/>
    <lineage>
        <taxon>Bacteria</taxon>
        <taxon>Pseudomonadati</taxon>
        <taxon>Bacteroidota</taxon>
        <taxon>Cytophagia</taxon>
        <taxon>Cytophagales</taxon>
        <taxon>Hymenobacteraceae</taxon>
        <taxon>Hymenobacter</taxon>
    </lineage>
</organism>
<dbReference type="AlphaFoldDB" id="A0A7Y0AFT7"/>
<reference evidence="3 4" key="1">
    <citation type="submission" date="2020-04" db="EMBL/GenBank/DDBJ databases">
        <title>Hymenobacter polaris sp. nov., isolated from Arctic soil.</title>
        <authorList>
            <person name="Dahal R.H."/>
        </authorList>
    </citation>
    <scope>NUCLEOTIDE SEQUENCE [LARGE SCALE GENOMIC DNA]</scope>
    <source>
        <strain evidence="3 4">RP-2-7</strain>
    </source>
</reference>
<keyword evidence="2" id="KW-0732">Signal</keyword>
<feature type="signal peptide" evidence="2">
    <location>
        <begin position="1"/>
        <end position="18"/>
    </location>
</feature>
<evidence type="ECO:0000256" key="2">
    <source>
        <dbReference type="SAM" id="SignalP"/>
    </source>
</evidence>
<feature type="region of interest" description="Disordered" evidence="1">
    <location>
        <begin position="16"/>
        <end position="77"/>
    </location>
</feature>
<evidence type="ECO:0000313" key="4">
    <source>
        <dbReference type="Proteomes" id="UP000559626"/>
    </source>
</evidence>
<dbReference type="Proteomes" id="UP000559626">
    <property type="component" value="Unassembled WGS sequence"/>
</dbReference>
<comment type="caution">
    <text evidence="3">The sequence shown here is derived from an EMBL/GenBank/DDBJ whole genome shotgun (WGS) entry which is preliminary data.</text>
</comment>
<evidence type="ECO:0000256" key="1">
    <source>
        <dbReference type="SAM" id="MobiDB-lite"/>
    </source>
</evidence>
<feature type="chain" id="PRO_5031096416" evidence="2">
    <location>
        <begin position="19"/>
        <end position="77"/>
    </location>
</feature>
<name>A0A7Y0AFT7_9BACT</name>
<feature type="compositionally biased region" description="Low complexity" evidence="1">
    <location>
        <begin position="16"/>
        <end position="31"/>
    </location>
</feature>
<feature type="compositionally biased region" description="Low complexity" evidence="1">
    <location>
        <begin position="64"/>
        <end position="77"/>
    </location>
</feature>
<protein>
    <submittedName>
        <fullName evidence="3">Uncharacterized protein</fullName>
    </submittedName>
</protein>
<dbReference type="EMBL" id="JABBGH010000002">
    <property type="protein sequence ID" value="NML66578.1"/>
    <property type="molecule type" value="Genomic_DNA"/>
</dbReference>